<keyword evidence="1" id="KW-1133">Transmembrane helix</keyword>
<proteinExistence type="predicted"/>
<evidence type="ECO:0000313" key="2">
    <source>
        <dbReference type="EMBL" id="RHW39485.1"/>
    </source>
</evidence>
<dbReference type="RefSeq" id="WP_118874497.1">
    <property type="nucleotide sequence ID" value="NZ_QWEI01000001.1"/>
</dbReference>
<protein>
    <submittedName>
        <fullName evidence="2">Malate synthase</fullName>
    </submittedName>
</protein>
<evidence type="ECO:0000313" key="3">
    <source>
        <dbReference type="Proteomes" id="UP000265692"/>
    </source>
</evidence>
<dbReference type="AlphaFoldDB" id="A0A396SDW7"/>
<organism evidence="2 3">
    <name type="scientific">Ureibacillus yapensis</name>
    <dbReference type="NCBI Taxonomy" id="2304605"/>
    <lineage>
        <taxon>Bacteria</taxon>
        <taxon>Bacillati</taxon>
        <taxon>Bacillota</taxon>
        <taxon>Bacilli</taxon>
        <taxon>Bacillales</taxon>
        <taxon>Caryophanaceae</taxon>
        <taxon>Ureibacillus</taxon>
    </lineage>
</organism>
<keyword evidence="1" id="KW-0472">Membrane</keyword>
<dbReference type="Proteomes" id="UP000265692">
    <property type="component" value="Unassembled WGS sequence"/>
</dbReference>
<dbReference type="EMBL" id="QWEI01000001">
    <property type="protein sequence ID" value="RHW39485.1"/>
    <property type="molecule type" value="Genomic_DNA"/>
</dbReference>
<keyword evidence="1" id="KW-0812">Transmembrane</keyword>
<feature type="transmembrane region" description="Helical" evidence="1">
    <location>
        <begin position="20"/>
        <end position="41"/>
    </location>
</feature>
<gene>
    <name evidence="2" type="ORF">D1B33_01170</name>
</gene>
<name>A0A396SDW7_9BACL</name>
<sequence>MVPDINLIPREERTQQSSKLLNLLLAILVLLILSLLVWQYFSARADVTRLGNEEANLIAQRDQLSANVNSLQPENQGSMQQSLQFVETVSYPVTQLIYEIQGLQPSNSHLRSYTFSPESVTVLLDFETLSDAATYVSRLSNSAYFTDGQVNSVTNSDLGGELESENEIDFDVVPRQSVEITLLLDRAYLTAGGVQ</sequence>
<evidence type="ECO:0000256" key="1">
    <source>
        <dbReference type="SAM" id="Phobius"/>
    </source>
</evidence>
<comment type="caution">
    <text evidence="2">The sequence shown here is derived from an EMBL/GenBank/DDBJ whole genome shotgun (WGS) entry which is preliminary data.</text>
</comment>
<accession>A0A396SDW7</accession>
<dbReference type="OrthoDB" id="2971140at2"/>
<keyword evidence="3" id="KW-1185">Reference proteome</keyword>
<reference evidence="2 3" key="1">
    <citation type="submission" date="2018-08" db="EMBL/GenBank/DDBJ databases">
        <title>Lysinibacillus sp. YLB-03 draft genome sequence.</title>
        <authorList>
            <person name="Yu L."/>
        </authorList>
    </citation>
    <scope>NUCLEOTIDE SEQUENCE [LARGE SCALE GENOMIC DNA]</scope>
    <source>
        <strain evidence="2 3">YLB-03</strain>
    </source>
</reference>